<sequence>MVKLSIKQKDSHHKFHCRFSKLKFSSTLSAEVLMFIVWLAASAIALMRSGIFQWNENCKNNSAFPLRISQLMRCAKIVFLMDKGGLLRMGTHPTYSRLFEKLKEKATTSVCFLSTHLERIFMGILDSPAIIISGFQQLND</sequence>
<keyword evidence="3" id="KW-1185">Reference proteome</keyword>
<keyword evidence="1" id="KW-1133">Transmembrane helix</keyword>
<reference evidence="2 3" key="1">
    <citation type="submission" date="2021-06" db="EMBL/GenBank/DDBJ databases">
        <title>Caerostris darwini draft genome.</title>
        <authorList>
            <person name="Kono N."/>
            <person name="Arakawa K."/>
        </authorList>
    </citation>
    <scope>NUCLEOTIDE SEQUENCE [LARGE SCALE GENOMIC DNA]</scope>
</reference>
<proteinExistence type="predicted"/>
<keyword evidence="1" id="KW-0472">Membrane</keyword>
<name>A0AAV4MPQ7_9ARAC</name>
<dbReference type="EMBL" id="BPLQ01000744">
    <property type="protein sequence ID" value="GIX74379.1"/>
    <property type="molecule type" value="Genomic_DNA"/>
</dbReference>
<comment type="caution">
    <text evidence="2">The sequence shown here is derived from an EMBL/GenBank/DDBJ whole genome shotgun (WGS) entry which is preliminary data.</text>
</comment>
<evidence type="ECO:0000313" key="2">
    <source>
        <dbReference type="EMBL" id="GIX74379.1"/>
    </source>
</evidence>
<keyword evidence="1" id="KW-0812">Transmembrane</keyword>
<accession>A0AAV4MPQ7</accession>
<dbReference type="Proteomes" id="UP001054837">
    <property type="component" value="Unassembled WGS sequence"/>
</dbReference>
<protein>
    <submittedName>
        <fullName evidence="2">Uncharacterized protein</fullName>
    </submittedName>
</protein>
<evidence type="ECO:0000313" key="3">
    <source>
        <dbReference type="Proteomes" id="UP001054837"/>
    </source>
</evidence>
<dbReference type="AlphaFoldDB" id="A0AAV4MPQ7"/>
<evidence type="ECO:0000256" key="1">
    <source>
        <dbReference type="SAM" id="Phobius"/>
    </source>
</evidence>
<organism evidence="2 3">
    <name type="scientific">Caerostris darwini</name>
    <dbReference type="NCBI Taxonomy" id="1538125"/>
    <lineage>
        <taxon>Eukaryota</taxon>
        <taxon>Metazoa</taxon>
        <taxon>Ecdysozoa</taxon>
        <taxon>Arthropoda</taxon>
        <taxon>Chelicerata</taxon>
        <taxon>Arachnida</taxon>
        <taxon>Araneae</taxon>
        <taxon>Araneomorphae</taxon>
        <taxon>Entelegynae</taxon>
        <taxon>Araneoidea</taxon>
        <taxon>Araneidae</taxon>
        <taxon>Caerostris</taxon>
    </lineage>
</organism>
<feature type="transmembrane region" description="Helical" evidence="1">
    <location>
        <begin position="28"/>
        <end position="47"/>
    </location>
</feature>
<gene>
    <name evidence="2" type="ORF">CDAR_482991</name>
</gene>